<evidence type="ECO:0000313" key="2">
    <source>
        <dbReference type="EMBL" id="CAH0384448.1"/>
    </source>
</evidence>
<evidence type="ECO:0000256" key="1">
    <source>
        <dbReference type="SAM" id="MobiDB-lite"/>
    </source>
</evidence>
<organism evidence="2 3">
    <name type="scientific">Bemisia tabaci</name>
    <name type="common">Sweetpotato whitefly</name>
    <name type="synonym">Aleurodes tabaci</name>
    <dbReference type="NCBI Taxonomy" id="7038"/>
    <lineage>
        <taxon>Eukaryota</taxon>
        <taxon>Metazoa</taxon>
        <taxon>Ecdysozoa</taxon>
        <taxon>Arthropoda</taxon>
        <taxon>Hexapoda</taxon>
        <taxon>Insecta</taxon>
        <taxon>Pterygota</taxon>
        <taxon>Neoptera</taxon>
        <taxon>Paraneoptera</taxon>
        <taxon>Hemiptera</taxon>
        <taxon>Sternorrhyncha</taxon>
        <taxon>Aleyrodoidea</taxon>
        <taxon>Aleyrodidae</taxon>
        <taxon>Aleyrodinae</taxon>
        <taxon>Bemisia</taxon>
    </lineage>
</organism>
<dbReference type="AlphaFoldDB" id="A0A9P0A5G1"/>
<protein>
    <submittedName>
        <fullName evidence="2">Uncharacterized protein</fullName>
    </submittedName>
</protein>
<proteinExistence type="predicted"/>
<dbReference type="Proteomes" id="UP001152759">
    <property type="component" value="Chromosome 2"/>
</dbReference>
<evidence type="ECO:0000313" key="3">
    <source>
        <dbReference type="Proteomes" id="UP001152759"/>
    </source>
</evidence>
<dbReference type="EMBL" id="OU963863">
    <property type="protein sequence ID" value="CAH0384448.1"/>
    <property type="molecule type" value="Genomic_DNA"/>
</dbReference>
<feature type="region of interest" description="Disordered" evidence="1">
    <location>
        <begin position="498"/>
        <end position="525"/>
    </location>
</feature>
<sequence>MVTNKKCGIVTGNQLATSIVWALKLEDLNIMESADSQLDDVSIINVQQILDHVIIKNKPKGSKSKTYAKSVRKYLLFFNELQEKVLTKNQTHQIFKIGPTLLKELKWIFPHDKALLIYDALCGADDAFKVDLKNKDRAVRGTEKTCRRLANGTIMENSILLNASETQFDVINVSEETLYRQEDKRKNMSNTTPITNLDKLSAENTCEQQVCKKTSRYINCELHTNEELQLVTENSSVDSDETQFETTDTLQEKLGQYKSNTTTTTLLESLQETSKKMNETASLSLAPESQFYSHCFLNEKLQSHSQCLKAHQQKEKSKNIEKLCFNNKELNTTNFFKDDLNNLESSTPLKVDKIKTDERVPFSSCAKKYQERTEQTEAEALKRNCKFEKMTESDSNYKVAIFYPPDSNELRYSQLGAMMQEHANPHFLDSLKWDSVHKIDDNTSDEQMVFFTKFYRAVDQFSCMIHSEINQKDLDIFDEFTTRMSALKLNSATSQTSSIFESHNRRNIKGSDLDPQTKSQREQGTNKEEMLTNLLRLIFGYMNDVLNDWSKLHDATFDWPNLLVERVFTDIKRYFDERLNMMAPDKNTRTSFDICCDFIKATIDGILTSDDTCQFLRWEEQCFFLVELSSNKVVCQNIVEFLLERVSKLLSRPKRHNTERRKIDFNDSHMTEKLQIICTMMQNLIEKYVNMASSTVEEKWDGNSDEDGVSKLWRSNACFKENSCGLHISQDFEDDELSQKTEERWTVAIEEFIRLLDDSSSFLSFPVREILRILKKANEKDSMKYSFSNKLTSTPIKKTTL</sequence>
<keyword evidence="3" id="KW-1185">Reference proteome</keyword>
<name>A0A9P0A5G1_BEMTA</name>
<accession>A0A9P0A5G1</accession>
<reference evidence="2" key="1">
    <citation type="submission" date="2021-12" db="EMBL/GenBank/DDBJ databases">
        <authorList>
            <person name="King R."/>
        </authorList>
    </citation>
    <scope>NUCLEOTIDE SEQUENCE</scope>
</reference>
<gene>
    <name evidence="2" type="ORF">BEMITA_LOCUS3773</name>
</gene>